<organism evidence="1 2">
    <name type="scientific">Nonomuraea guangzhouensis</name>
    <dbReference type="NCBI Taxonomy" id="1291555"/>
    <lineage>
        <taxon>Bacteria</taxon>
        <taxon>Bacillati</taxon>
        <taxon>Actinomycetota</taxon>
        <taxon>Actinomycetes</taxon>
        <taxon>Streptosporangiales</taxon>
        <taxon>Streptosporangiaceae</taxon>
        <taxon>Nonomuraea</taxon>
    </lineage>
</organism>
<evidence type="ECO:0000313" key="2">
    <source>
        <dbReference type="Proteomes" id="UP001597097"/>
    </source>
</evidence>
<reference evidence="2" key="1">
    <citation type="journal article" date="2019" name="Int. J. Syst. Evol. Microbiol.">
        <title>The Global Catalogue of Microorganisms (GCM) 10K type strain sequencing project: providing services to taxonomists for standard genome sequencing and annotation.</title>
        <authorList>
            <consortium name="The Broad Institute Genomics Platform"/>
            <consortium name="The Broad Institute Genome Sequencing Center for Infectious Disease"/>
            <person name="Wu L."/>
            <person name="Ma J."/>
        </authorList>
    </citation>
    <scope>NUCLEOTIDE SEQUENCE [LARGE SCALE GENOMIC DNA]</scope>
    <source>
        <strain evidence="2">CGMCC 1.15399</strain>
    </source>
</reference>
<comment type="caution">
    <text evidence="1">The sequence shown here is derived from an EMBL/GenBank/DDBJ whole genome shotgun (WGS) entry which is preliminary data.</text>
</comment>
<protein>
    <submittedName>
        <fullName evidence="1">Uncharacterized protein</fullName>
    </submittedName>
</protein>
<dbReference type="RefSeq" id="WP_219528055.1">
    <property type="nucleotide sequence ID" value="NZ_JAHKRM010000003.1"/>
</dbReference>
<gene>
    <name evidence="1" type="ORF">ACFSJ0_60740</name>
</gene>
<accession>A0ABW4H0G0</accession>
<dbReference type="EMBL" id="JBHUCM010000075">
    <property type="protein sequence ID" value="MFD1547357.1"/>
    <property type="molecule type" value="Genomic_DNA"/>
</dbReference>
<keyword evidence="2" id="KW-1185">Reference proteome</keyword>
<sequence>MILLEGPEAVAAKAEAVKQAATDANGALWYIAQGAPEARSRFDNAHQVFRDRLQSFIETARATIGSP</sequence>
<proteinExistence type="predicted"/>
<dbReference type="Proteomes" id="UP001597097">
    <property type="component" value="Unassembled WGS sequence"/>
</dbReference>
<evidence type="ECO:0000313" key="1">
    <source>
        <dbReference type="EMBL" id="MFD1547357.1"/>
    </source>
</evidence>
<name>A0ABW4H0G0_9ACTN</name>